<feature type="signal peptide" evidence="6">
    <location>
        <begin position="1"/>
        <end position="16"/>
    </location>
</feature>
<dbReference type="Pfam" id="PF00884">
    <property type="entry name" value="Sulfatase"/>
    <property type="match status" value="1"/>
</dbReference>
<dbReference type="InterPro" id="IPR017850">
    <property type="entry name" value="Alkaline_phosphatase_core_sf"/>
</dbReference>
<dbReference type="PANTHER" id="PTHR10342">
    <property type="entry name" value="ARYLSULFATASE"/>
    <property type="match status" value="1"/>
</dbReference>
<protein>
    <recommendedName>
        <fullName evidence="7">Sulfatase N-terminal domain-containing protein</fullName>
    </recommendedName>
</protein>
<dbReference type="GO" id="GO:0046872">
    <property type="term" value="F:metal ion binding"/>
    <property type="evidence" value="ECO:0007669"/>
    <property type="project" value="UniProtKB-KW"/>
</dbReference>
<reference evidence="10" key="1">
    <citation type="submission" date="2012-12" db="EMBL/GenBank/DDBJ databases">
        <authorList>
            <person name="Hellsten U."/>
            <person name="Grimwood J."/>
            <person name="Chapman J.A."/>
            <person name="Shapiro H."/>
            <person name="Aerts A."/>
            <person name="Otillar R.P."/>
            <person name="Terry A.Y."/>
            <person name="Boore J.L."/>
            <person name="Simakov O."/>
            <person name="Marletaz F."/>
            <person name="Cho S.-J."/>
            <person name="Edsinger-Gonzales E."/>
            <person name="Havlak P."/>
            <person name="Kuo D.-H."/>
            <person name="Larsson T."/>
            <person name="Lv J."/>
            <person name="Arendt D."/>
            <person name="Savage R."/>
            <person name="Osoegawa K."/>
            <person name="de Jong P."/>
            <person name="Lindberg D.R."/>
            <person name="Seaver E.C."/>
            <person name="Weisblat D.A."/>
            <person name="Putnam N.H."/>
            <person name="Grigoriev I.V."/>
            <person name="Rokhsar D.S."/>
        </authorList>
    </citation>
    <scope>NUCLEOTIDE SEQUENCE</scope>
    <source>
        <strain evidence="10">I ESC-2004</strain>
    </source>
</reference>
<evidence type="ECO:0000313" key="10">
    <source>
        <dbReference type="Proteomes" id="UP000014760"/>
    </source>
</evidence>
<dbReference type="SUPFAM" id="SSF53649">
    <property type="entry name" value="Alkaline phosphatase-like"/>
    <property type="match status" value="1"/>
</dbReference>
<dbReference type="Gene3D" id="3.30.1120.10">
    <property type="match status" value="1"/>
</dbReference>
<dbReference type="InterPro" id="IPR000917">
    <property type="entry name" value="Sulfatase_N"/>
</dbReference>
<dbReference type="OMA" id="NTERYAC"/>
<dbReference type="PANTHER" id="PTHR10342:SF274">
    <property type="entry name" value="ARYLSULFATASE B"/>
    <property type="match status" value="1"/>
</dbReference>
<feature type="chain" id="PRO_5008787957" description="Sulfatase N-terminal domain-containing protein" evidence="6">
    <location>
        <begin position="17"/>
        <end position="551"/>
    </location>
</feature>
<keyword evidence="4" id="KW-0106">Calcium</keyword>
<dbReference type="CDD" id="cd16029">
    <property type="entry name" value="4-S"/>
    <property type="match status" value="1"/>
</dbReference>
<dbReference type="AlphaFoldDB" id="R7UES9"/>
<dbReference type="Proteomes" id="UP000014760">
    <property type="component" value="Unassembled WGS sequence"/>
</dbReference>
<comment type="cofactor">
    <cofactor evidence="1">
        <name>Ca(2+)</name>
        <dbReference type="ChEBI" id="CHEBI:29108"/>
    </cofactor>
</comment>
<dbReference type="InterPro" id="IPR047115">
    <property type="entry name" value="ARSB"/>
</dbReference>
<dbReference type="HOGENOM" id="CLU_006332_10_1_1"/>
<dbReference type="EMBL" id="KB304688">
    <property type="protein sequence ID" value="ELU01787.1"/>
    <property type="molecule type" value="Genomic_DNA"/>
</dbReference>
<evidence type="ECO:0000256" key="2">
    <source>
        <dbReference type="ARBA" id="ARBA00008779"/>
    </source>
</evidence>
<keyword evidence="10" id="KW-1185">Reference proteome</keyword>
<dbReference type="EMBL" id="AMQN01009134">
    <property type="status" value="NOT_ANNOTATED_CDS"/>
    <property type="molecule type" value="Genomic_DNA"/>
</dbReference>
<organism evidence="8">
    <name type="scientific">Capitella teleta</name>
    <name type="common">Polychaete worm</name>
    <dbReference type="NCBI Taxonomy" id="283909"/>
    <lineage>
        <taxon>Eukaryota</taxon>
        <taxon>Metazoa</taxon>
        <taxon>Spiralia</taxon>
        <taxon>Lophotrochozoa</taxon>
        <taxon>Annelida</taxon>
        <taxon>Polychaeta</taxon>
        <taxon>Sedentaria</taxon>
        <taxon>Scolecida</taxon>
        <taxon>Capitellidae</taxon>
        <taxon>Capitella</taxon>
    </lineage>
</organism>
<reference evidence="8 10" key="2">
    <citation type="journal article" date="2013" name="Nature">
        <title>Insights into bilaterian evolution from three spiralian genomes.</title>
        <authorList>
            <person name="Simakov O."/>
            <person name="Marletaz F."/>
            <person name="Cho S.J."/>
            <person name="Edsinger-Gonzales E."/>
            <person name="Havlak P."/>
            <person name="Hellsten U."/>
            <person name="Kuo D.H."/>
            <person name="Larsson T."/>
            <person name="Lv J."/>
            <person name="Arendt D."/>
            <person name="Savage R."/>
            <person name="Osoegawa K."/>
            <person name="de Jong P."/>
            <person name="Grimwood J."/>
            <person name="Chapman J.A."/>
            <person name="Shapiro H."/>
            <person name="Aerts A."/>
            <person name="Otillar R.P."/>
            <person name="Terry A.Y."/>
            <person name="Boore J.L."/>
            <person name="Grigoriev I.V."/>
            <person name="Lindberg D.R."/>
            <person name="Seaver E.C."/>
            <person name="Weisblat D.A."/>
            <person name="Putnam N.H."/>
            <person name="Rokhsar D.S."/>
        </authorList>
    </citation>
    <scope>NUCLEOTIDE SEQUENCE</scope>
    <source>
        <strain evidence="8 10">I ESC-2004</strain>
    </source>
</reference>
<dbReference type="EMBL" id="AMQN01009136">
    <property type="status" value="NOT_ANNOTATED_CDS"/>
    <property type="molecule type" value="Genomic_DNA"/>
</dbReference>
<gene>
    <name evidence="8" type="ORF">CAPTEDRAFT_153777</name>
</gene>
<dbReference type="OrthoDB" id="5811401at2759"/>
<dbReference type="STRING" id="283909.R7UES9"/>
<comment type="similarity">
    <text evidence="2">Belongs to the sulfatase family.</text>
</comment>
<evidence type="ECO:0000256" key="6">
    <source>
        <dbReference type="SAM" id="SignalP"/>
    </source>
</evidence>
<dbReference type="EMBL" id="AMQN01009135">
    <property type="status" value="NOT_ANNOTATED_CDS"/>
    <property type="molecule type" value="Genomic_DNA"/>
</dbReference>
<proteinExistence type="inferred from homology"/>
<keyword evidence="6" id="KW-0732">Signal</keyword>
<name>R7UES9_CAPTE</name>
<evidence type="ECO:0000256" key="1">
    <source>
        <dbReference type="ARBA" id="ARBA00001913"/>
    </source>
</evidence>
<dbReference type="Gene3D" id="3.40.720.10">
    <property type="entry name" value="Alkaline Phosphatase, subunit A"/>
    <property type="match status" value="1"/>
</dbReference>
<keyword evidence="3" id="KW-0479">Metal-binding</keyword>
<accession>R7UES9</accession>
<dbReference type="EnsemblMetazoa" id="CapteT153777">
    <property type="protein sequence ID" value="CapteP153777"/>
    <property type="gene ID" value="CapteG153777"/>
</dbReference>
<evidence type="ECO:0000313" key="8">
    <source>
        <dbReference type="EMBL" id="ELU01787.1"/>
    </source>
</evidence>
<sequence>MNSLLISLLLVATAYAANIKRDMMQPNIIWIFGDDYGFNDVGFRNPNVISPNMDALAQSGIILTNAYTAPQCSPSRGSFMSGRYSYKSAMQHGVILDNKPQCLGLDYTILPGYLKELGYETHAFGKWHLGYCRDECTPTHRGFDSFSGGFSGEGEFYEHTTATGGYYDWHLGTEVDYDAIGKHSEDLIGYYVNKTLDEYDQSSPLFMYVAFHNVHSPLDPKPEFLALYDDLDVTDDRKKYLGLVSGMDYIIGGIVDKIKEIGIYENTYILFSSDNGGDVGEGDNSPHRGGKSTLWEGGCKANSWTHSPLLGATGVENNGLMHVTDWLPTIVDLAGGSVPASDGLDGVVQTDMVINNGDSARTTMIYNIDRESDIGQPKFGEMACRNLQYKLIWGFPGQQDGYGADAKYIYDIPFYQEAAQAYIDAEGSTDKKRGGPYVLTADQTSVLNNYMSSVHVSDQELADGTGSMLLFDLINDPNETTDLSESTDPDVVAAKAELIKMIQDAVNDGGYVPQSVFETTASDLFDAPQNNNTLTPGWCKDIFPQTDSGTY</sequence>
<evidence type="ECO:0000256" key="4">
    <source>
        <dbReference type="ARBA" id="ARBA00022837"/>
    </source>
</evidence>
<feature type="domain" description="Sulfatase N-terminal" evidence="7">
    <location>
        <begin position="26"/>
        <end position="335"/>
    </location>
</feature>
<evidence type="ECO:0000259" key="7">
    <source>
        <dbReference type="Pfam" id="PF00884"/>
    </source>
</evidence>
<evidence type="ECO:0000256" key="3">
    <source>
        <dbReference type="ARBA" id="ARBA00022723"/>
    </source>
</evidence>
<evidence type="ECO:0000256" key="5">
    <source>
        <dbReference type="ARBA" id="ARBA00023180"/>
    </source>
</evidence>
<keyword evidence="5" id="KW-0325">Glycoprotein</keyword>
<dbReference type="GO" id="GO:0008484">
    <property type="term" value="F:sulfuric ester hydrolase activity"/>
    <property type="evidence" value="ECO:0007669"/>
    <property type="project" value="InterPro"/>
</dbReference>
<evidence type="ECO:0000313" key="9">
    <source>
        <dbReference type="EnsemblMetazoa" id="CapteP153777"/>
    </source>
</evidence>
<reference evidence="9" key="3">
    <citation type="submission" date="2015-06" db="UniProtKB">
        <authorList>
            <consortium name="EnsemblMetazoa"/>
        </authorList>
    </citation>
    <scope>IDENTIFICATION</scope>
</reference>